<feature type="region of interest" description="Disordered" evidence="8">
    <location>
        <begin position="64"/>
        <end position="84"/>
    </location>
</feature>
<evidence type="ECO:0000256" key="5">
    <source>
        <dbReference type="ARBA" id="ARBA00022782"/>
    </source>
</evidence>
<comment type="similarity">
    <text evidence="2">Belongs to the CLV3/ESR signal peptide family.</text>
</comment>
<dbReference type="KEGG" id="qsa:O6P43_001021"/>
<dbReference type="GO" id="GO:0030154">
    <property type="term" value="P:cell differentiation"/>
    <property type="evidence" value="ECO:0007669"/>
    <property type="project" value="UniProtKB-KW"/>
</dbReference>
<keyword evidence="4 9" id="KW-0732">Signal</keyword>
<dbReference type="AlphaFoldDB" id="A0AAD7VMZ0"/>
<evidence type="ECO:0000256" key="3">
    <source>
        <dbReference type="ARBA" id="ARBA00022525"/>
    </source>
</evidence>
<evidence type="ECO:0000313" key="11">
    <source>
        <dbReference type="Proteomes" id="UP001163823"/>
    </source>
</evidence>
<keyword evidence="6" id="KW-0325">Glycoprotein</keyword>
<evidence type="ECO:0000256" key="7">
    <source>
        <dbReference type="ARBA" id="ARBA00023278"/>
    </source>
</evidence>
<dbReference type="InterPro" id="IPR039617">
    <property type="entry name" value="CLAVATA3-CLE"/>
</dbReference>
<evidence type="ECO:0000256" key="9">
    <source>
        <dbReference type="SAM" id="SignalP"/>
    </source>
</evidence>
<comment type="subcellular location">
    <subcellularLocation>
        <location evidence="1">Secreted</location>
        <location evidence="1">Extracellular space</location>
    </subcellularLocation>
</comment>
<evidence type="ECO:0000256" key="6">
    <source>
        <dbReference type="ARBA" id="ARBA00023180"/>
    </source>
</evidence>
<gene>
    <name evidence="10" type="ORF">O6P43_001021</name>
</gene>
<dbReference type="EMBL" id="JARAOO010000001">
    <property type="protein sequence ID" value="KAJ7981802.1"/>
    <property type="molecule type" value="Genomic_DNA"/>
</dbReference>
<feature type="signal peptide" evidence="9">
    <location>
        <begin position="1"/>
        <end position="26"/>
    </location>
</feature>
<accession>A0AAD7VMZ0</accession>
<dbReference type="PANTHER" id="PTHR36016:SF4">
    <property type="entry name" value="CLAVATA3_ESR (CLE) GENE FAMILY MEMBER"/>
    <property type="match status" value="1"/>
</dbReference>
<dbReference type="Proteomes" id="UP001163823">
    <property type="component" value="Chromosome 1"/>
</dbReference>
<evidence type="ECO:0000256" key="2">
    <source>
        <dbReference type="ARBA" id="ARBA00005416"/>
    </source>
</evidence>
<dbReference type="GO" id="GO:0005576">
    <property type="term" value="C:extracellular region"/>
    <property type="evidence" value="ECO:0007669"/>
    <property type="project" value="UniProtKB-SubCell"/>
</dbReference>
<feature type="chain" id="PRO_5041984897" evidence="9">
    <location>
        <begin position="27"/>
        <end position="84"/>
    </location>
</feature>
<organism evidence="10 11">
    <name type="scientific">Quillaja saponaria</name>
    <name type="common">Soap bark tree</name>
    <dbReference type="NCBI Taxonomy" id="32244"/>
    <lineage>
        <taxon>Eukaryota</taxon>
        <taxon>Viridiplantae</taxon>
        <taxon>Streptophyta</taxon>
        <taxon>Embryophyta</taxon>
        <taxon>Tracheophyta</taxon>
        <taxon>Spermatophyta</taxon>
        <taxon>Magnoliopsida</taxon>
        <taxon>eudicotyledons</taxon>
        <taxon>Gunneridae</taxon>
        <taxon>Pentapetalae</taxon>
        <taxon>rosids</taxon>
        <taxon>fabids</taxon>
        <taxon>Fabales</taxon>
        <taxon>Quillajaceae</taxon>
        <taxon>Quillaja</taxon>
    </lineage>
</organism>
<reference evidence="10 11" key="1">
    <citation type="journal article" date="2023" name="Science">
        <title>Elucidation of the pathway for biosynthesis of saponin adjuvants from the soapbark tree.</title>
        <authorList>
            <person name="Reed J."/>
            <person name="Orme A."/>
            <person name="El-Demerdash A."/>
            <person name="Owen C."/>
            <person name="Martin L.B.B."/>
            <person name="Misra R.C."/>
            <person name="Kikuchi S."/>
            <person name="Rejzek M."/>
            <person name="Martin A.C."/>
            <person name="Harkess A."/>
            <person name="Leebens-Mack J."/>
            <person name="Louveau T."/>
            <person name="Stephenson M.J."/>
            <person name="Osbourn A."/>
        </authorList>
    </citation>
    <scope>NUCLEOTIDE SEQUENCE [LARGE SCALE GENOMIC DNA]</scope>
    <source>
        <strain evidence="10">S10</strain>
    </source>
</reference>
<evidence type="ECO:0000313" key="10">
    <source>
        <dbReference type="EMBL" id="KAJ7981802.1"/>
    </source>
</evidence>
<proteinExistence type="inferred from homology"/>
<keyword evidence="11" id="KW-1185">Reference proteome</keyword>
<protein>
    <submittedName>
        <fullName evidence="10">Clavata3/ESR (CLE) protein</fullName>
    </submittedName>
</protein>
<keyword evidence="5" id="KW-0221">Differentiation</keyword>
<name>A0AAD7VMZ0_QUISA</name>
<keyword evidence="7" id="KW-0379">Hydroxylation</keyword>
<evidence type="ECO:0000256" key="4">
    <source>
        <dbReference type="ARBA" id="ARBA00022729"/>
    </source>
</evidence>
<sequence length="84" mass="9669">MATLSESRFLVLSLIIFTMLLLSSEARPVHGVPTIRKRLNMSELMLRELRDSLRKRVYSLRRSLQGNGKQIERMSPAGPDPEHH</sequence>
<keyword evidence="3" id="KW-0964">Secreted</keyword>
<evidence type="ECO:0000256" key="8">
    <source>
        <dbReference type="SAM" id="MobiDB-lite"/>
    </source>
</evidence>
<comment type="caution">
    <text evidence="10">The sequence shown here is derived from an EMBL/GenBank/DDBJ whole genome shotgun (WGS) entry which is preliminary data.</text>
</comment>
<dbReference type="PANTHER" id="PTHR36016">
    <property type="entry name" value="CLAVATA3/ESR (CLE)-RELATED PROTEIN 7"/>
    <property type="match status" value="1"/>
</dbReference>
<evidence type="ECO:0000256" key="1">
    <source>
        <dbReference type="ARBA" id="ARBA00004239"/>
    </source>
</evidence>